<keyword evidence="7" id="KW-1185">Reference proteome</keyword>
<dbReference type="GO" id="GO:0008999">
    <property type="term" value="F:protein-N-terminal-alanine acetyltransferase activity"/>
    <property type="evidence" value="ECO:0007669"/>
    <property type="project" value="UniProtKB-EC"/>
</dbReference>
<protein>
    <submittedName>
        <fullName evidence="6">Ribosomal protein S18-alanine N-acetyltransferase</fullName>
        <ecNumber evidence="6">2.3.1.266</ecNumber>
    </submittedName>
</protein>
<evidence type="ECO:0000259" key="5">
    <source>
        <dbReference type="PROSITE" id="PS51186"/>
    </source>
</evidence>
<reference evidence="6 7" key="1">
    <citation type="journal article" date="2023" name="ISME J.">
        <title>Cultivation and genomic characterization of novel and ubiquitous marine nitrite-oxidizing bacteria from the Nitrospirales.</title>
        <authorList>
            <person name="Mueller A.J."/>
            <person name="Daebeler A."/>
            <person name="Herbold C.W."/>
            <person name="Kirkegaard R.H."/>
            <person name="Daims H."/>
        </authorList>
    </citation>
    <scope>NUCLEOTIDE SEQUENCE [LARGE SCALE GENOMIC DNA]</scope>
    <source>
        <strain evidence="6 7">EB</strain>
    </source>
</reference>
<dbReference type="PROSITE" id="PS51186">
    <property type="entry name" value="GNAT"/>
    <property type="match status" value="1"/>
</dbReference>
<dbReference type="InterPro" id="IPR006464">
    <property type="entry name" value="AcTrfase_RimI/Ard1"/>
</dbReference>
<keyword evidence="3 6" id="KW-0808">Transferase</keyword>
<gene>
    <name evidence="6" type="primary">rimI</name>
    <name evidence="6" type="ORF">PPG34_03350</name>
</gene>
<name>A0ABU3K4N7_9BACT</name>
<dbReference type="Gene3D" id="3.40.630.30">
    <property type="match status" value="1"/>
</dbReference>
<dbReference type="InterPro" id="IPR016181">
    <property type="entry name" value="Acyl_CoA_acyltransferase"/>
</dbReference>
<evidence type="ECO:0000256" key="3">
    <source>
        <dbReference type="ARBA" id="ARBA00022679"/>
    </source>
</evidence>
<feature type="domain" description="N-acetyltransferase" evidence="5">
    <location>
        <begin position="29"/>
        <end position="180"/>
    </location>
</feature>
<evidence type="ECO:0000313" key="6">
    <source>
        <dbReference type="EMBL" id="MDT7041369.1"/>
    </source>
</evidence>
<keyword evidence="6" id="KW-0687">Ribonucleoprotein</keyword>
<evidence type="ECO:0000313" key="7">
    <source>
        <dbReference type="Proteomes" id="UP001250932"/>
    </source>
</evidence>
<dbReference type="SUPFAM" id="SSF55729">
    <property type="entry name" value="Acyl-CoA N-acyltransferases (Nat)"/>
    <property type="match status" value="1"/>
</dbReference>
<sequence length="186" mass="21121">MGGQISEKSCNFLKLLNNMDVQPSSPLCLAIKPADSTHLDQILEIEQAAFSAPWTRSMFDAEVVGNPFSRLFVAIPIDDRGQPEAIVGYLCYWIVFEELRLLNLAVSQTWRRQGVARRFVQFALHEAQGQNVERALLEVRASNLAARSLYDGFGFHEYGSRAAYYTNPEEDAILMRLEPLEFYDLL</sequence>
<dbReference type="PANTHER" id="PTHR43420:SF44">
    <property type="entry name" value="ACETYLTRANSFERASE YPEA"/>
    <property type="match status" value="1"/>
</dbReference>
<comment type="similarity">
    <text evidence="1">Belongs to the acetyltransferase family. RimI subfamily.</text>
</comment>
<dbReference type="GO" id="GO:0005840">
    <property type="term" value="C:ribosome"/>
    <property type="evidence" value="ECO:0007669"/>
    <property type="project" value="UniProtKB-KW"/>
</dbReference>
<comment type="caution">
    <text evidence="6">The sequence shown here is derived from an EMBL/GenBank/DDBJ whole genome shotgun (WGS) entry which is preliminary data.</text>
</comment>
<dbReference type="CDD" id="cd04301">
    <property type="entry name" value="NAT_SF"/>
    <property type="match status" value="1"/>
</dbReference>
<evidence type="ECO:0000256" key="4">
    <source>
        <dbReference type="ARBA" id="ARBA00023315"/>
    </source>
</evidence>
<keyword evidence="6" id="KW-0689">Ribosomal protein</keyword>
<keyword evidence="4 6" id="KW-0012">Acyltransferase</keyword>
<dbReference type="PANTHER" id="PTHR43420">
    <property type="entry name" value="ACETYLTRANSFERASE"/>
    <property type="match status" value="1"/>
</dbReference>
<proteinExistence type="inferred from homology"/>
<dbReference type="Proteomes" id="UP001250932">
    <property type="component" value="Unassembled WGS sequence"/>
</dbReference>
<dbReference type="EC" id="2.3.1.266" evidence="6"/>
<evidence type="ECO:0000256" key="1">
    <source>
        <dbReference type="ARBA" id="ARBA00005395"/>
    </source>
</evidence>
<dbReference type="NCBIfam" id="TIGR01575">
    <property type="entry name" value="rimI"/>
    <property type="match status" value="1"/>
</dbReference>
<dbReference type="InterPro" id="IPR000182">
    <property type="entry name" value="GNAT_dom"/>
</dbReference>
<dbReference type="EMBL" id="JAQOUE010000001">
    <property type="protein sequence ID" value="MDT7041369.1"/>
    <property type="molecule type" value="Genomic_DNA"/>
</dbReference>
<dbReference type="Pfam" id="PF00583">
    <property type="entry name" value="Acetyltransf_1"/>
    <property type="match status" value="1"/>
</dbReference>
<keyword evidence="2" id="KW-0963">Cytoplasm</keyword>
<organism evidence="6 7">
    <name type="scientific">Candidatus Nitronereus thalassa</name>
    <dbReference type="NCBI Taxonomy" id="3020898"/>
    <lineage>
        <taxon>Bacteria</taxon>
        <taxon>Pseudomonadati</taxon>
        <taxon>Nitrospirota</taxon>
        <taxon>Nitrospiria</taxon>
        <taxon>Nitrospirales</taxon>
        <taxon>Nitrospiraceae</taxon>
        <taxon>Candidatus Nitronereus</taxon>
    </lineage>
</organism>
<evidence type="ECO:0000256" key="2">
    <source>
        <dbReference type="ARBA" id="ARBA00022490"/>
    </source>
</evidence>
<accession>A0ABU3K4N7</accession>
<dbReference type="RefSeq" id="WP_313831723.1">
    <property type="nucleotide sequence ID" value="NZ_JAQOUE010000001.1"/>
</dbReference>
<dbReference type="InterPro" id="IPR050680">
    <property type="entry name" value="YpeA/RimI_acetyltransf"/>
</dbReference>